<dbReference type="EMBL" id="UINC01102786">
    <property type="protein sequence ID" value="SVC64675.1"/>
    <property type="molecule type" value="Genomic_DNA"/>
</dbReference>
<protein>
    <submittedName>
        <fullName evidence="1">Uncharacterized protein</fullName>
    </submittedName>
</protein>
<proteinExistence type="predicted"/>
<gene>
    <name evidence="1" type="ORF">METZ01_LOCUS317529</name>
</gene>
<dbReference type="AlphaFoldDB" id="A0A382NWE3"/>
<sequence>MRRGELSPVELTQLYLDRIDTYD</sequence>
<feature type="non-terminal residue" evidence="1">
    <location>
        <position position="23"/>
    </location>
</feature>
<organism evidence="1">
    <name type="scientific">marine metagenome</name>
    <dbReference type="NCBI Taxonomy" id="408172"/>
    <lineage>
        <taxon>unclassified sequences</taxon>
        <taxon>metagenomes</taxon>
        <taxon>ecological metagenomes</taxon>
    </lineage>
</organism>
<evidence type="ECO:0000313" key="1">
    <source>
        <dbReference type="EMBL" id="SVC64675.1"/>
    </source>
</evidence>
<reference evidence="1" key="1">
    <citation type="submission" date="2018-05" db="EMBL/GenBank/DDBJ databases">
        <authorList>
            <person name="Lanie J.A."/>
            <person name="Ng W.-L."/>
            <person name="Kazmierczak K.M."/>
            <person name="Andrzejewski T.M."/>
            <person name="Davidsen T.M."/>
            <person name="Wayne K.J."/>
            <person name="Tettelin H."/>
            <person name="Glass J.I."/>
            <person name="Rusch D."/>
            <person name="Podicherti R."/>
            <person name="Tsui H.-C.T."/>
            <person name="Winkler M.E."/>
        </authorList>
    </citation>
    <scope>NUCLEOTIDE SEQUENCE</scope>
</reference>
<name>A0A382NWE3_9ZZZZ</name>
<accession>A0A382NWE3</accession>